<dbReference type="Gene3D" id="1.10.472.80">
    <property type="entry name" value="Ypt/Rab-GAP domain of gyp1p, domain 3"/>
    <property type="match status" value="1"/>
</dbReference>
<sequence length="387" mass="44491">SESRLRGKIRRIENALEADPVDVDALGYLAIIGDGLINNDIRSKVWPKLLLVNVYGLLKPSGGPKKRKRHSLEEEKMFRKNKYWNQVNLDVKRSQRRFPPNLRVSRRTALQHQVINVIMRVLCRNPELHYYQGYHDVAVTLVLVTGEDLATALLEQISLHQLRDFMDHNMERTSQMLALIHAIIEVADPELERFLRRSDVGHMFALSWLITWFAHVVNDPDSIFRIFDFFLGTHPLMPIYLGAALVISHRNELLSCECEMSAVHHFLCSLPQHIPQSLEQLIEEAHDLFKKYPPQKLESASKRYLKESSAVRIHDTFVKELSNQRPDVILRQRSRSVLIAANHTTERLQPESNSGSSGIFVKLAFWALSASVGTMAFFVATTAKKWM</sequence>
<evidence type="ECO:0000313" key="1">
    <source>
        <dbReference type="EMBL" id="CAB3990473.1"/>
    </source>
</evidence>
<dbReference type="FunFam" id="1.10.8.1310:FF:000001">
    <property type="entry name" value="TBC1 domain family, member 20"/>
    <property type="match status" value="1"/>
</dbReference>
<dbReference type="InterPro" id="IPR035969">
    <property type="entry name" value="Rab-GAP_TBC_sf"/>
</dbReference>
<proteinExistence type="predicted"/>
<dbReference type="AlphaFoldDB" id="A0A7D9DP81"/>
<dbReference type="PANTHER" id="PTHR20913">
    <property type="entry name" value="TBC1 DOMAIN FAMILY MEMBER 20/GTPASE"/>
    <property type="match status" value="1"/>
</dbReference>
<dbReference type="Gene3D" id="1.10.8.1310">
    <property type="match status" value="1"/>
</dbReference>
<dbReference type="PANTHER" id="PTHR20913:SF7">
    <property type="entry name" value="RE60063P"/>
    <property type="match status" value="1"/>
</dbReference>
<dbReference type="GO" id="GO:0006888">
    <property type="term" value="P:endoplasmic reticulum to Golgi vesicle-mediated transport"/>
    <property type="evidence" value="ECO:0007669"/>
    <property type="project" value="TreeGrafter"/>
</dbReference>
<comment type="caution">
    <text evidence="1">The sequence shown here is derived from an EMBL/GenBank/DDBJ whole genome shotgun (WGS) entry which is preliminary data.</text>
</comment>
<dbReference type="SMART" id="SM00164">
    <property type="entry name" value="TBC"/>
    <property type="match status" value="1"/>
</dbReference>
<dbReference type="GO" id="GO:0005096">
    <property type="term" value="F:GTPase activator activity"/>
    <property type="evidence" value="ECO:0007669"/>
    <property type="project" value="InterPro"/>
</dbReference>
<name>A0A7D9DP81_PARCT</name>
<dbReference type="PROSITE" id="PS50086">
    <property type="entry name" value="TBC_RABGAP"/>
    <property type="match status" value="1"/>
</dbReference>
<evidence type="ECO:0000313" key="2">
    <source>
        <dbReference type="Proteomes" id="UP001152795"/>
    </source>
</evidence>
<dbReference type="OrthoDB" id="206700at2759"/>
<gene>
    <name evidence="1" type="ORF">PACLA_8A012029</name>
</gene>
<dbReference type="SUPFAM" id="SSF47923">
    <property type="entry name" value="Ypt/Rab-GAP domain of gyp1p"/>
    <property type="match status" value="2"/>
</dbReference>
<feature type="non-terminal residue" evidence="1">
    <location>
        <position position="387"/>
    </location>
</feature>
<accession>A0A7D9DP81</accession>
<dbReference type="EMBL" id="CACRXK020001666">
    <property type="protein sequence ID" value="CAB3990473.1"/>
    <property type="molecule type" value="Genomic_DNA"/>
</dbReference>
<dbReference type="Pfam" id="PF00566">
    <property type="entry name" value="RabGAP-TBC"/>
    <property type="match status" value="1"/>
</dbReference>
<dbReference type="Proteomes" id="UP001152795">
    <property type="component" value="Unassembled WGS sequence"/>
</dbReference>
<dbReference type="InterPro" id="IPR045913">
    <property type="entry name" value="TBC20/Gyp8-like"/>
</dbReference>
<dbReference type="GO" id="GO:0005789">
    <property type="term" value="C:endoplasmic reticulum membrane"/>
    <property type="evidence" value="ECO:0007669"/>
    <property type="project" value="TreeGrafter"/>
</dbReference>
<organism evidence="1 2">
    <name type="scientific">Paramuricea clavata</name>
    <name type="common">Red gorgonian</name>
    <name type="synonym">Violescent sea-whip</name>
    <dbReference type="NCBI Taxonomy" id="317549"/>
    <lineage>
        <taxon>Eukaryota</taxon>
        <taxon>Metazoa</taxon>
        <taxon>Cnidaria</taxon>
        <taxon>Anthozoa</taxon>
        <taxon>Octocorallia</taxon>
        <taxon>Malacalcyonacea</taxon>
        <taxon>Plexauridae</taxon>
        <taxon>Paramuricea</taxon>
    </lineage>
</organism>
<dbReference type="InterPro" id="IPR000195">
    <property type="entry name" value="Rab-GAP-TBC_dom"/>
</dbReference>
<reference evidence="1" key="1">
    <citation type="submission" date="2020-04" db="EMBL/GenBank/DDBJ databases">
        <authorList>
            <person name="Alioto T."/>
            <person name="Alioto T."/>
            <person name="Gomez Garrido J."/>
        </authorList>
    </citation>
    <scope>NUCLEOTIDE SEQUENCE</scope>
    <source>
        <strain evidence="1">A484AB</strain>
    </source>
</reference>
<keyword evidence="2" id="KW-1185">Reference proteome</keyword>
<protein>
    <submittedName>
        <fullName evidence="1">Uncharacterized protein</fullName>
    </submittedName>
</protein>